<dbReference type="EMBL" id="GBRH01182076">
    <property type="protein sequence ID" value="JAE15820.1"/>
    <property type="molecule type" value="Transcribed_RNA"/>
</dbReference>
<accession>A0A0A9FSH5</accession>
<dbReference type="AlphaFoldDB" id="A0A0A9FSH5"/>
<sequence>MLWTKKLRCQLIISGNHTFLFVLCCSLGPCIIQMAGDARILSC</sequence>
<reference evidence="1" key="1">
    <citation type="submission" date="2014-09" db="EMBL/GenBank/DDBJ databases">
        <authorList>
            <person name="Magalhaes I.L.F."/>
            <person name="Oliveira U."/>
            <person name="Santos F.R."/>
            <person name="Vidigal T.H.D.A."/>
            <person name="Brescovit A.D."/>
            <person name="Santos A.J."/>
        </authorList>
    </citation>
    <scope>NUCLEOTIDE SEQUENCE</scope>
    <source>
        <tissue evidence="1">Shoot tissue taken approximately 20 cm above the soil surface</tissue>
    </source>
</reference>
<evidence type="ECO:0000313" key="1">
    <source>
        <dbReference type="EMBL" id="JAE15820.1"/>
    </source>
</evidence>
<organism evidence="1">
    <name type="scientific">Arundo donax</name>
    <name type="common">Giant reed</name>
    <name type="synonym">Donax arundinaceus</name>
    <dbReference type="NCBI Taxonomy" id="35708"/>
    <lineage>
        <taxon>Eukaryota</taxon>
        <taxon>Viridiplantae</taxon>
        <taxon>Streptophyta</taxon>
        <taxon>Embryophyta</taxon>
        <taxon>Tracheophyta</taxon>
        <taxon>Spermatophyta</taxon>
        <taxon>Magnoliopsida</taxon>
        <taxon>Liliopsida</taxon>
        <taxon>Poales</taxon>
        <taxon>Poaceae</taxon>
        <taxon>PACMAD clade</taxon>
        <taxon>Arundinoideae</taxon>
        <taxon>Arundineae</taxon>
        <taxon>Arundo</taxon>
    </lineage>
</organism>
<proteinExistence type="predicted"/>
<protein>
    <submittedName>
        <fullName evidence="1">Uncharacterized protein</fullName>
    </submittedName>
</protein>
<name>A0A0A9FSH5_ARUDO</name>
<reference evidence="1" key="2">
    <citation type="journal article" date="2015" name="Data Brief">
        <title>Shoot transcriptome of the giant reed, Arundo donax.</title>
        <authorList>
            <person name="Barrero R.A."/>
            <person name="Guerrero F.D."/>
            <person name="Moolhuijzen P."/>
            <person name="Goolsby J.A."/>
            <person name="Tidwell J."/>
            <person name="Bellgard S.E."/>
            <person name="Bellgard M.I."/>
        </authorList>
    </citation>
    <scope>NUCLEOTIDE SEQUENCE</scope>
    <source>
        <tissue evidence="1">Shoot tissue taken approximately 20 cm above the soil surface</tissue>
    </source>
</reference>